<dbReference type="InterPro" id="IPR011009">
    <property type="entry name" value="Kinase-like_dom_sf"/>
</dbReference>
<keyword evidence="3" id="KW-1185">Reference proteome</keyword>
<dbReference type="EMBL" id="JBBPBM010000029">
    <property type="protein sequence ID" value="KAK8535984.1"/>
    <property type="molecule type" value="Genomic_DNA"/>
</dbReference>
<organism evidence="2 3">
    <name type="scientific">Hibiscus sabdariffa</name>
    <name type="common">roselle</name>
    <dbReference type="NCBI Taxonomy" id="183260"/>
    <lineage>
        <taxon>Eukaryota</taxon>
        <taxon>Viridiplantae</taxon>
        <taxon>Streptophyta</taxon>
        <taxon>Embryophyta</taxon>
        <taxon>Tracheophyta</taxon>
        <taxon>Spermatophyta</taxon>
        <taxon>Magnoliopsida</taxon>
        <taxon>eudicotyledons</taxon>
        <taxon>Gunneridae</taxon>
        <taxon>Pentapetalae</taxon>
        <taxon>rosids</taxon>
        <taxon>malvids</taxon>
        <taxon>Malvales</taxon>
        <taxon>Malvaceae</taxon>
        <taxon>Malvoideae</taxon>
        <taxon>Hibiscus</taxon>
    </lineage>
</organism>
<dbReference type="Gene3D" id="3.30.200.20">
    <property type="entry name" value="Phosphorylase Kinase, domain 1"/>
    <property type="match status" value="1"/>
</dbReference>
<evidence type="ECO:0000313" key="3">
    <source>
        <dbReference type="Proteomes" id="UP001472677"/>
    </source>
</evidence>
<evidence type="ECO:0008006" key="4">
    <source>
        <dbReference type="Google" id="ProtNLM"/>
    </source>
</evidence>
<feature type="compositionally biased region" description="Low complexity" evidence="1">
    <location>
        <begin position="21"/>
        <end position="43"/>
    </location>
</feature>
<dbReference type="Proteomes" id="UP001472677">
    <property type="component" value="Unassembled WGS sequence"/>
</dbReference>
<dbReference type="PANTHER" id="PTHR46863:SF5">
    <property type="entry name" value="LYSM DOMAIN RECEPTOR-LIKE KINASE 3"/>
    <property type="match status" value="1"/>
</dbReference>
<protein>
    <recommendedName>
        <fullName evidence="4">Protein kinase domain-containing protein</fullName>
    </recommendedName>
</protein>
<evidence type="ECO:0000313" key="2">
    <source>
        <dbReference type="EMBL" id="KAK8535984.1"/>
    </source>
</evidence>
<evidence type="ECO:0000256" key="1">
    <source>
        <dbReference type="SAM" id="MobiDB-lite"/>
    </source>
</evidence>
<reference evidence="2 3" key="1">
    <citation type="journal article" date="2024" name="G3 (Bethesda)">
        <title>Genome assembly of Hibiscus sabdariffa L. provides insights into metabolisms of medicinal natural products.</title>
        <authorList>
            <person name="Kim T."/>
        </authorList>
    </citation>
    <scope>NUCLEOTIDE SEQUENCE [LARGE SCALE GENOMIC DNA]</scope>
    <source>
        <strain evidence="2">TK-2024</strain>
        <tissue evidence="2">Old leaves</tissue>
    </source>
</reference>
<dbReference type="PANTHER" id="PTHR46863">
    <property type="entry name" value="OS09G0572100 PROTEIN"/>
    <property type="match status" value="1"/>
</dbReference>
<accession>A0ABR2DDB4</accession>
<name>A0ABR2DDB4_9ROSI</name>
<dbReference type="SUPFAM" id="SSF56112">
    <property type="entry name" value="Protein kinase-like (PK-like)"/>
    <property type="match status" value="1"/>
</dbReference>
<proteinExistence type="predicted"/>
<feature type="region of interest" description="Disordered" evidence="1">
    <location>
        <begin position="1"/>
        <end position="43"/>
    </location>
</feature>
<gene>
    <name evidence="2" type="ORF">V6N12_012647</name>
</gene>
<sequence>MCRSKKSIDIIQPNPETPSFPSSYQTPKTSKPSSSLSDPSSTTNDLAFSSGSYYINSSSDSLSTQTSKTLSSLKASLPENPHVYNFSDISSATNNFLSKRFSSSSSSSSWRCHLQGKQVVVFQRKLRRPVGLDDLVLKLSVICRRHHSSLIKLLGASLSGNFVYLVYEYVPGATLVIV</sequence>
<comment type="caution">
    <text evidence="2">The sequence shown here is derived from an EMBL/GenBank/DDBJ whole genome shotgun (WGS) entry which is preliminary data.</text>
</comment>